<organism evidence="1 2">
    <name type="scientific">Entomophthora muscae</name>
    <dbReference type="NCBI Taxonomy" id="34485"/>
    <lineage>
        <taxon>Eukaryota</taxon>
        <taxon>Fungi</taxon>
        <taxon>Fungi incertae sedis</taxon>
        <taxon>Zoopagomycota</taxon>
        <taxon>Entomophthoromycotina</taxon>
        <taxon>Entomophthoromycetes</taxon>
        <taxon>Entomophthorales</taxon>
        <taxon>Entomophthoraceae</taxon>
        <taxon>Entomophthora</taxon>
    </lineage>
</organism>
<evidence type="ECO:0000313" key="1">
    <source>
        <dbReference type="EMBL" id="KAJ9062610.1"/>
    </source>
</evidence>
<keyword evidence="2" id="KW-1185">Reference proteome</keyword>
<name>A0ACC2SJX0_9FUNG</name>
<accession>A0ACC2SJX0</accession>
<gene>
    <name evidence="1" type="ORF">DSO57_1008904</name>
</gene>
<dbReference type="Proteomes" id="UP001165960">
    <property type="component" value="Unassembled WGS sequence"/>
</dbReference>
<proteinExistence type="predicted"/>
<protein>
    <submittedName>
        <fullName evidence="1">Uncharacterized protein</fullName>
    </submittedName>
</protein>
<comment type="caution">
    <text evidence="1">The sequence shown here is derived from an EMBL/GenBank/DDBJ whole genome shotgun (WGS) entry which is preliminary data.</text>
</comment>
<dbReference type="EMBL" id="QTSX02004998">
    <property type="protein sequence ID" value="KAJ9062610.1"/>
    <property type="molecule type" value="Genomic_DNA"/>
</dbReference>
<sequence>MVKRFEFVADELQVHVAEQMGNMFSLNSHFSEGITVLKLMRRFGCSLLRQDAQAFSDRGNELHRLGVSTIGVGFDVKGTQDFVKGGFWGFPLFLDPTRDIYRYFDVKRMSMLSGLGFLWSNKNLAAAKKRFRGDQRGDTLQLGATFVIDYNGNIVYSFIQTDPTCFPDMDEIVAVCREERRKLEFDILCPPSPSILSLNFSVLSNLEQSSSVETCHESNRLSLRNPDPFLTLKDDPLIETFSTYSSSIRTLVLNDICFKPISFSIT</sequence>
<reference evidence="1" key="1">
    <citation type="submission" date="2022-04" db="EMBL/GenBank/DDBJ databases">
        <title>Genome of the entomopathogenic fungus Entomophthora muscae.</title>
        <authorList>
            <person name="Elya C."/>
            <person name="Lovett B.R."/>
            <person name="Lee E."/>
            <person name="Macias A.M."/>
            <person name="Hajek A.E."/>
            <person name="De Bivort B.L."/>
            <person name="Kasson M.T."/>
            <person name="De Fine Licht H.H."/>
            <person name="Stajich J.E."/>
        </authorList>
    </citation>
    <scope>NUCLEOTIDE SEQUENCE</scope>
    <source>
        <strain evidence="1">Berkeley</strain>
    </source>
</reference>
<evidence type="ECO:0000313" key="2">
    <source>
        <dbReference type="Proteomes" id="UP001165960"/>
    </source>
</evidence>